<dbReference type="OrthoDB" id="2989771at2"/>
<name>A0A495JJF6_9ACTN</name>
<gene>
    <name evidence="4" type="ORF">BDK92_2446</name>
</gene>
<dbReference type="RefSeq" id="WP_121156799.1">
    <property type="nucleotide sequence ID" value="NZ_RBKT01000001.1"/>
</dbReference>
<keyword evidence="5" id="KW-1185">Reference proteome</keyword>
<evidence type="ECO:0000256" key="2">
    <source>
        <dbReference type="SAM" id="SignalP"/>
    </source>
</evidence>
<evidence type="ECO:0000313" key="4">
    <source>
        <dbReference type="EMBL" id="RKR88139.1"/>
    </source>
</evidence>
<evidence type="ECO:0000259" key="3">
    <source>
        <dbReference type="Pfam" id="PF26571"/>
    </source>
</evidence>
<comment type="caution">
    <text evidence="4">The sequence shown here is derived from an EMBL/GenBank/DDBJ whole genome shotgun (WGS) entry which is preliminary data.</text>
</comment>
<organism evidence="4 5">
    <name type="scientific">Micromonospora pisi</name>
    <dbReference type="NCBI Taxonomy" id="589240"/>
    <lineage>
        <taxon>Bacteria</taxon>
        <taxon>Bacillati</taxon>
        <taxon>Actinomycetota</taxon>
        <taxon>Actinomycetes</taxon>
        <taxon>Micromonosporales</taxon>
        <taxon>Micromonosporaceae</taxon>
        <taxon>Micromonospora</taxon>
    </lineage>
</organism>
<reference evidence="4 5" key="1">
    <citation type="submission" date="2018-10" db="EMBL/GenBank/DDBJ databases">
        <title>Sequencing the genomes of 1000 actinobacteria strains.</title>
        <authorList>
            <person name="Klenk H.-P."/>
        </authorList>
    </citation>
    <scope>NUCLEOTIDE SEQUENCE [LARGE SCALE GENOMIC DNA]</scope>
    <source>
        <strain evidence="4 5">DSM 45175</strain>
    </source>
</reference>
<feature type="chain" id="PRO_5019802677" description="ARB-07466-like C-terminal domain-containing protein" evidence="2">
    <location>
        <begin position="32"/>
        <end position="336"/>
    </location>
</feature>
<evidence type="ECO:0000313" key="5">
    <source>
        <dbReference type="Proteomes" id="UP000277671"/>
    </source>
</evidence>
<dbReference type="Gene3D" id="6.10.250.3150">
    <property type="match status" value="1"/>
</dbReference>
<feature type="domain" description="ARB-07466-like C-terminal" evidence="3">
    <location>
        <begin position="225"/>
        <end position="332"/>
    </location>
</feature>
<feature type="region of interest" description="Disordered" evidence="1">
    <location>
        <begin position="204"/>
        <end position="223"/>
    </location>
</feature>
<dbReference type="AlphaFoldDB" id="A0A495JJF6"/>
<dbReference type="Proteomes" id="UP000277671">
    <property type="component" value="Unassembled WGS sequence"/>
</dbReference>
<feature type="signal peptide" evidence="2">
    <location>
        <begin position="1"/>
        <end position="31"/>
    </location>
</feature>
<sequence>MTAPLRRWFTPALALLTASLLLVPFSAAAQAAPATPPAPAESDGQLLSEVLEQTGRRFLDAKAALEASKKRQGVLAAELQKAEAQIEELTPQVTEIATRTYRTGKLGAVSVLLNSASPDSFLQRAVALDEMNAVNDQKLHELNAARELADRAKALADAEVKEQEKQQAVIARQKSDAEKAFALVGGKKLTNGLVSATSAVAAPAPRTASGGWPKESCSKNDPTTSGCITPRTLHAYNEVKKAGFNLFVGCHRNGGPFEHPKGRACDWSLLKSGFAPASTNAQRLYGNNLTAFLVRNADRLGILYVIWYRQIWFPATGWQSYSGESDHTDHVHMSML</sequence>
<evidence type="ECO:0000256" key="1">
    <source>
        <dbReference type="SAM" id="MobiDB-lite"/>
    </source>
</evidence>
<protein>
    <recommendedName>
        <fullName evidence="3">ARB-07466-like C-terminal domain-containing protein</fullName>
    </recommendedName>
</protein>
<keyword evidence="2" id="KW-0732">Signal</keyword>
<accession>A0A495JJF6</accession>
<dbReference type="InterPro" id="IPR058593">
    <property type="entry name" value="ARB_07466-like_C"/>
</dbReference>
<proteinExistence type="predicted"/>
<dbReference type="Pfam" id="PF26571">
    <property type="entry name" value="VldE"/>
    <property type="match status" value="1"/>
</dbReference>
<dbReference type="EMBL" id="RBKT01000001">
    <property type="protein sequence ID" value="RKR88139.1"/>
    <property type="molecule type" value="Genomic_DNA"/>
</dbReference>